<dbReference type="GO" id="GO:0005524">
    <property type="term" value="F:ATP binding"/>
    <property type="evidence" value="ECO:0007669"/>
    <property type="project" value="UniProtKB-UniRule"/>
</dbReference>
<evidence type="ECO:0000256" key="9">
    <source>
        <dbReference type="ARBA" id="ARBA00022777"/>
    </source>
</evidence>
<comment type="function">
    <text evidence="12 13">Catalyzes the ATP-dependent phosphorylation of L-homoserine to L-homoserine phosphate.</text>
</comment>
<evidence type="ECO:0000256" key="4">
    <source>
        <dbReference type="ARBA" id="ARBA00017858"/>
    </source>
</evidence>
<dbReference type="HAMAP" id="MF_00384">
    <property type="entry name" value="Homoser_kinase"/>
    <property type="match status" value="1"/>
</dbReference>
<accession>A0A0R1UHM3</accession>
<dbReference type="Pfam" id="PF08544">
    <property type="entry name" value="GHMP_kinases_C"/>
    <property type="match status" value="1"/>
</dbReference>
<dbReference type="PANTHER" id="PTHR20861:SF1">
    <property type="entry name" value="HOMOSERINE KINASE"/>
    <property type="match status" value="1"/>
</dbReference>
<dbReference type="InterPro" id="IPR014721">
    <property type="entry name" value="Ribsml_uS5_D2-typ_fold_subgr"/>
</dbReference>
<keyword evidence="6 13" id="KW-0808">Transferase</keyword>
<dbReference type="RefSeq" id="WP_057797999.1">
    <property type="nucleotide sequence ID" value="NZ_AZFM01000008.1"/>
</dbReference>
<keyword evidence="7 13" id="KW-0791">Threonine biosynthesis</keyword>
<feature type="domain" description="GHMP kinase N-terminal" evidence="14">
    <location>
        <begin position="53"/>
        <end position="131"/>
    </location>
</feature>
<keyword evidence="10 13" id="KW-0067">ATP-binding</keyword>
<evidence type="ECO:0000256" key="7">
    <source>
        <dbReference type="ARBA" id="ARBA00022697"/>
    </source>
</evidence>
<dbReference type="InterPro" id="IPR006204">
    <property type="entry name" value="GHMP_kinase_N_dom"/>
</dbReference>
<evidence type="ECO:0000256" key="3">
    <source>
        <dbReference type="ARBA" id="ARBA00012078"/>
    </source>
</evidence>
<evidence type="ECO:0000313" key="16">
    <source>
        <dbReference type="EMBL" id="KRL90584.1"/>
    </source>
</evidence>
<evidence type="ECO:0000256" key="6">
    <source>
        <dbReference type="ARBA" id="ARBA00022679"/>
    </source>
</evidence>
<dbReference type="Pfam" id="PF00288">
    <property type="entry name" value="GHMP_kinases_N"/>
    <property type="match status" value="1"/>
</dbReference>
<feature type="binding site" evidence="13">
    <location>
        <begin position="78"/>
        <end position="88"/>
    </location>
    <ligand>
        <name>ATP</name>
        <dbReference type="ChEBI" id="CHEBI:30616"/>
    </ligand>
</feature>
<dbReference type="SUPFAM" id="SSF55060">
    <property type="entry name" value="GHMP Kinase, C-terminal domain"/>
    <property type="match status" value="1"/>
</dbReference>
<evidence type="ECO:0000259" key="14">
    <source>
        <dbReference type="Pfam" id="PF00288"/>
    </source>
</evidence>
<evidence type="ECO:0000256" key="8">
    <source>
        <dbReference type="ARBA" id="ARBA00022741"/>
    </source>
</evidence>
<comment type="similarity">
    <text evidence="2 13">Belongs to the GHMP kinase family. Homoserine kinase subfamily.</text>
</comment>
<dbReference type="OrthoDB" id="9769912at2"/>
<dbReference type="InterPro" id="IPR036554">
    <property type="entry name" value="GHMP_kinase_C_sf"/>
</dbReference>
<dbReference type="AlphaFoldDB" id="A0A0R1UHM3"/>
<dbReference type="PROSITE" id="PS00627">
    <property type="entry name" value="GHMP_KINASES_ATP"/>
    <property type="match status" value="1"/>
</dbReference>
<evidence type="ECO:0000256" key="2">
    <source>
        <dbReference type="ARBA" id="ARBA00007370"/>
    </source>
</evidence>
<evidence type="ECO:0000256" key="5">
    <source>
        <dbReference type="ARBA" id="ARBA00022605"/>
    </source>
</evidence>
<comment type="pathway">
    <text evidence="1 13">Amino-acid biosynthesis; L-threonine biosynthesis; L-threonine from L-aspartate: step 4/5.</text>
</comment>
<dbReference type="UniPathway" id="UPA00050">
    <property type="reaction ID" value="UER00064"/>
</dbReference>
<dbReference type="InterPro" id="IPR000870">
    <property type="entry name" value="Homoserine_kinase"/>
</dbReference>
<dbReference type="EMBL" id="AZFM01000008">
    <property type="protein sequence ID" value="KRL90584.1"/>
    <property type="molecule type" value="Genomic_DNA"/>
</dbReference>
<dbReference type="PATRIC" id="fig|1423763.3.peg.1877"/>
<evidence type="ECO:0000256" key="10">
    <source>
        <dbReference type="ARBA" id="ARBA00022840"/>
    </source>
</evidence>
<keyword evidence="5 13" id="KW-0028">Amino-acid biosynthesis</keyword>
<dbReference type="PANTHER" id="PTHR20861">
    <property type="entry name" value="HOMOSERINE/4-DIPHOSPHOCYTIDYL-2-C-METHYL-D-ERYTHRITOL KINASE"/>
    <property type="match status" value="1"/>
</dbReference>
<dbReference type="GO" id="GO:0009088">
    <property type="term" value="P:threonine biosynthetic process"/>
    <property type="evidence" value="ECO:0007669"/>
    <property type="project" value="UniProtKB-UniRule"/>
</dbReference>
<dbReference type="PIRSF" id="PIRSF000676">
    <property type="entry name" value="Homoser_kin"/>
    <property type="match status" value="1"/>
</dbReference>
<keyword evidence="8 13" id="KW-0547">Nucleotide-binding</keyword>
<evidence type="ECO:0000256" key="1">
    <source>
        <dbReference type="ARBA" id="ARBA00005015"/>
    </source>
</evidence>
<sequence length="287" mass="31066">MIIKAPASTANLGPGFDSVGMAVSLYLKVEIIGKSEKWIVDHPFKGIPSDERNMIVQVALKTCSDLKPQRLKVTSNIPLSHGLGSSSSAIAAGIELANQLANLNMSNEEKVELASQIEGHPDNVAPTILGGLVVGSMINGHFDTVKLPLPPFDFVAYIPDYNLATKNARAVLPKEMAFSKATYASSIANTFVASLAMKKYDQVGELMEADHFHEPFRSELVPELRQIREIGKKSGALATYLSGAGSTVMTVTDPEFTQDFIDDLRKNGLKARVEKLNPDQDGIQVIK</sequence>
<organism evidence="16 17">
    <name type="scientific">Lactobacillus kalixensis DSM 16043</name>
    <dbReference type="NCBI Taxonomy" id="1423763"/>
    <lineage>
        <taxon>Bacteria</taxon>
        <taxon>Bacillati</taxon>
        <taxon>Bacillota</taxon>
        <taxon>Bacilli</taxon>
        <taxon>Lactobacillales</taxon>
        <taxon>Lactobacillaceae</taxon>
        <taxon>Lactobacillus</taxon>
    </lineage>
</organism>
<protein>
    <recommendedName>
        <fullName evidence="4 13">Homoserine kinase</fullName>
        <shortName evidence="13">HK</shortName>
        <shortName evidence="13">HSK</shortName>
        <ecNumber evidence="3 13">2.7.1.39</ecNumber>
    </recommendedName>
</protein>
<dbReference type="GO" id="GO:0005737">
    <property type="term" value="C:cytoplasm"/>
    <property type="evidence" value="ECO:0007669"/>
    <property type="project" value="UniProtKB-SubCell"/>
</dbReference>
<dbReference type="InterPro" id="IPR013750">
    <property type="entry name" value="GHMP_kinase_C_dom"/>
</dbReference>
<evidence type="ECO:0000256" key="11">
    <source>
        <dbReference type="ARBA" id="ARBA00049375"/>
    </source>
</evidence>
<dbReference type="Gene3D" id="3.30.70.890">
    <property type="entry name" value="GHMP kinase, C-terminal domain"/>
    <property type="match status" value="1"/>
</dbReference>
<dbReference type="NCBIfam" id="TIGR00191">
    <property type="entry name" value="thrB"/>
    <property type="match status" value="1"/>
</dbReference>
<dbReference type="Proteomes" id="UP000051036">
    <property type="component" value="Unassembled WGS sequence"/>
</dbReference>
<evidence type="ECO:0000256" key="12">
    <source>
        <dbReference type="ARBA" id="ARBA00049954"/>
    </source>
</evidence>
<feature type="domain" description="GHMP kinase C-terminal" evidence="15">
    <location>
        <begin position="198"/>
        <end position="257"/>
    </location>
</feature>
<dbReference type="STRING" id="1423763.FC46_GL001841"/>
<dbReference type="Gene3D" id="3.30.230.10">
    <property type="match status" value="1"/>
</dbReference>
<dbReference type="SUPFAM" id="SSF54211">
    <property type="entry name" value="Ribosomal protein S5 domain 2-like"/>
    <property type="match status" value="1"/>
</dbReference>
<dbReference type="PRINTS" id="PR00958">
    <property type="entry name" value="HOMSERKINASE"/>
</dbReference>
<reference evidence="16 17" key="1">
    <citation type="journal article" date="2015" name="Genome Announc.">
        <title>Expanding the biotechnology potential of lactobacilli through comparative genomics of 213 strains and associated genera.</title>
        <authorList>
            <person name="Sun Z."/>
            <person name="Harris H.M."/>
            <person name="McCann A."/>
            <person name="Guo C."/>
            <person name="Argimon S."/>
            <person name="Zhang W."/>
            <person name="Yang X."/>
            <person name="Jeffery I.B."/>
            <person name="Cooney J.C."/>
            <person name="Kagawa T.F."/>
            <person name="Liu W."/>
            <person name="Song Y."/>
            <person name="Salvetti E."/>
            <person name="Wrobel A."/>
            <person name="Rasinkangas P."/>
            <person name="Parkhill J."/>
            <person name="Rea M.C."/>
            <person name="O'Sullivan O."/>
            <person name="Ritari J."/>
            <person name="Douillard F.P."/>
            <person name="Paul Ross R."/>
            <person name="Yang R."/>
            <person name="Briner A.E."/>
            <person name="Felis G.E."/>
            <person name="de Vos W.M."/>
            <person name="Barrangou R."/>
            <person name="Klaenhammer T.R."/>
            <person name="Caufield P.W."/>
            <person name="Cui Y."/>
            <person name="Zhang H."/>
            <person name="O'Toole P.W."/>
        </authorList>
    </citation>
    <scope>NUCLEOTIDE SEQUENCE [LARGE SCALE GENOMIC DNA]</scope>
    <source>
        <strain evidence="16 17">DSM 16043</strain>
    </source>
</reference>
<comment type="catalytic activity">
    <reaction evidence="11 13">
        <text>L-homoserine + ATP = O-phospho-L-homoserine + ADP + H(+)</text>
        <dbReference type="Rhea" id="RHEA:13985"/>
        <dbReference type="ChEBI" id="CHEBI:15378"/>
        <dbReference type="ChEBI" id="CHEBI:30616"/>
        <dbReference type="ChEBI" id="CHEBI:57476"/>
        <dbReference type="ChEBI" id="CHEBI:57590"/>
        <dbReference type="ChEBI" id="CHEBI:456216"/>
        <dbReference type="EC" id="2.7.1.39"/>
    </reaction>
</comment>
<evidence type="ECO:0000256" key="13">
    <source>
        <dbReference type="HAMAP-Rule" id="MF_00384"/>
    </source>
</evidence>
<keyword evidence="17" id="KW-1185">Reference proteome</keyword>
<comment type="subcellular location">
    <subcellularLocation>
        <location evidence="13">Cytoplasm</location>
    </subcellularLocation>
</comment>
<proteinExistence type="inferred from homology"/>
<keyword evidence="9 13" id="KW-0418">Kinase</keyword>
<dbReference type="GO" id="GO:0004413">
    <property type="term" value="F:homoserine kinase activity"/>
    <property type="evidence" value="ECO:0007669"/>
    <property type="project" value="UniProtKB-UniRule"/>
</dbReference>
<dbReference type="EC" id="2.7.1.39" evidence="3 13"/>
<evidence type="ECO:0000259" key="15">
    <source>
        <dbReference type="Pfam" id="PF08544"/>
    </source>
</evidence>
<dbReference type="InterPro" id="IPR006203">
    <property type="entry name" value="GHMP_knse_ATP-bd_CS"/>
</dbReference>
<gene>
    <name evidence="13" type="primary">thrB</name>
    <name evidence="16" type="ORF">FC46_GL001841</name>
</gene>
<keyword evidence="13" id="KW-0963">Cytoplasm</keyword>
<dbReference type="InterPro" id="IPR020568">
    <property type="entry name" value="Ribosomal_Su5_D2-typ_SF"/>
</dbReference>
<comment type="caution">
    <text evidence="16">The sequence shown here is derived from an EMBL/GenBank/DDBJ whole genome shotgun (WGS) entry which is preliminary data.</text>
</comment>
<evidence type="ECO:0000313" key="17">
    <source>
        <dbReference type="Proteomes" id="UP000051036"/>
    </source>
</evidence>
<name>A0A0R1UHM3_9LACO</name>